<evidence type="ECO:0000313" key="2">
    <source>
        <dbReference type="Proteomes" id="UP000272428"/>
    </source>
</evidence>
<dbReference type="EMBL" id="RBXB01000001">
    <property type="protein sequence ID" value="RKT01052.1"/>
    <property type="molecule type" value="Genomic_DNA"/>
</dbReference>
<sequence length="65" mass="7815">MKGNETINKSMVMVFCSVQILSSVPNENIVAKRNIHKRRLWKVWVYENKKNTLDQQRRNFDLNNH</sequence>
<dbReference type="Proteomes" id="UP000272428">
    <property type="component" value="Unassembled WGS sequence"/>
</dbReference>
<proteinExistence type="predicted"/>
<accession>A0A495SNF4</accession>
<keyword evidence="2" id="KW-1185">Reference proteome</keyword>
<dbReference type="AlphaFoldDB" id="A0A495SNF4"/>
<gene>
    <name evidence="1" type="ORF">BCF58_0263</name>
</gene>
<evidence type="ECO:0000313" key="1">
    <source>
        <dbReference type="EMBL" id="RKT01052.1"/>
    </source>
</evidence>
<comment type="caution">
    <text evidence="1">The sequence shown here is derived from an EMBL/GenBank/DDBJ whole genome shotgun (WGS) entry which is preliminary data.</text>
</comment>
<name>A0A495SNF4_9FLAO</name>
<organism evidence="1 2">
    <name type="scientific">Chryseobacterium defluvii</name>
    <dbReference type="NCBI Taxonomy" id="160396"/>
    <lineage>
        <taxon>Bacteria</taxon>
        <taxon>Pseudomonadati</taxon>
        <taxon>Bacteroidota</taxon>
        <taxon>Flavobacteriia</taxon>
        <taxon>Flavobacteriales</taxon>
        <taxon>Weeksellaceae</taxon>
        <taxon>Chryseobacterium group</taxon>
        <taxon>Chryseobacterium</taxon>
    </lineage>
</organism>
<reference evidence="1 2" key="1">
    <citation type="submission" date="2018-10" db="EMBL/GenBank/DDBJ databases">
        <title>Genomic Encyclopedia of Archaeal and Bacterial Type Strains, Phase II (KMG-II): from individual species to whole genera.</title>
        <authorList>
            <person name="Goeker M."/>
        </authorList>
    </citation>
    <scope>NUCLEOTIDE SEQUENCE [LARGE SCALE GENOMIC DNA]</scope>
    <source>
        <strain evidence="1 2">DSM 14219</strain>
    </source>
</reference>
<protein>
    <submittedName>
        <fullName evidence="1">Uncharacterized protein</fullName>
    </submittedName>
</protein>